<protein>
    <submittedName>
        <fullName evidence="11">Penicillin-insensitive murein endopeptidase</fullName>
        <ecNumber evidence="11">3.4.-.-</ecNumber>
    </submittedName>
</protein>
<name>A0A9X1W9W3_9VIBR</name>
<evidence type="ECO:0000313" key="11">
    <source>
        <dbReference type="EMBL" id="MCJ2376396.1"/>
    </source>
</evidence>
<evidence type="ECO:0000256" key="1">
    <source>
        <dbReference type="ARBA" id="ARBA00022670"/>
    </source>
</evidence>
<keyword evidence="12" id="KW-1185">Reference proteome</keyword>
<dbReference type="NCBIfam" id="NF006947">
    <property type="entry name" value="PRK09429.1"/>
    <property type="match status" value="1"/>
</dbReference>
<feature type="chain" id="PRO_5040770190" evidence="10">
    <location>
        <begin position="21"/>
        <end position="276"/>
    </location>
</feature>
<proteinExistence type="predicted"/>
<dbReference type="EC" id="3.4.-.-" evidence="11"/>
<evidence type="ECO:0000313" key="12">
    <source>
        <dbReference type="Proteomes" id="UP001139488"/>
    </source>
</evidence>
<evidence type="ECO:0000256" key="6">
    <source>
        <dbReference type="ARBA" id="ARBA00022833"/>
    </source>
</evidence>
<dbReference type="InterPro" id="IPR009045">
    <property type="entry name" value="Zn_M74/Hedgehog-like"/>
</dbReference>
<keyword evidence="4" id="KW-0574">Periplasm</keyword>
<dbReference type="PIRSF" id="PIRSF018455">
    <property type="entry name" value="MepA"/>
    <property type="match status" value="1"/>
</dbReference>
<dbReference type="GO" id="GO:0046872">
    <property type="term" value="F:metal ion binding"/>
    <property type="evidence" value="ECO:0007669"/>
    <property type="project" value="UniProtKB-KW"/>
</dbReference>
<gene>
    <name evidence="11" type="primary">mepA</name>
    <name evidence="11" type="ORF">LNL84_06060</name>
</gene>
<reference evidence="11" key="1">
    <citation type="submission" date="2021-11" db="EMBL/GenBank/DDBJ databases">
        <title>Vibrio ZSDE26 sp. nov. and Vibrio ZSDZ34 sp. nov., isolated from coastal seawater in Qingdao.</title>
        <authorList>
            <person name="Zhang P."/>
        </authorList>
    </citation>
    <scope>NUCLEOTIDE SEQUENCE</scope>
    <source>
        <strain evidence="11">ZSDZ34</strain>
    </source>
</reference>
<keyword evidence="6" id="KW-0862">Zinc</keyword>
<dbReference type="AlphaFoldDB" id="A0A9X1W9W3"/>
<dbReference type="Proteomes" id="UP001139488">
    <property type="component" value="Unassembled WGS sequence"/>
</dbReference>
<dbReference type="GO" id="GO:0004252">
    <property type="term" value="F:serine-type endopeptidase activity"/>
    <property type="evidence" value="ECO:0007669"/>
    <property type="project" value="InterPro"/>
</dbReference>
<keyword evidence="7" id="KW-0482">Metalloprotease</keyword>
<keyword evidence="5 11" id="KW-0378">Hydrolase</keyword>
<feature type="compositionally biased region" description="Basic residues" evidence="9">
    <location>
        <begin position="248"/>
        <end position="264"/>
    </location>
</feature>
<dbReference type="GO" id="GO:0008237">
    <property type="term" value="F:metallopeptidase activity"/>
    <property type="evidence" value="ECO:0007669"/>
    <property type="project" value="UniProtKB-KW"/>
</dbReference>
<dbReference type="RefSeq" id="WP_244355837.1">
    <property type="nucleotide sequence ID" value="NZ_JAJNNZ010000003.1"/>
</dbReference>
<feature type="disulfide bond" evidence="8">
    <location>
        <begin position="186"/>
        <end position="234"/>
    </location>
</feature>
<feature type="disulfide bond" evidence="8">
    <location>
        <begin position="44"/>
        <end position="270"/>
    </location>
</feature>
<organism evidence="11 12">
    <name type="scientific">Vibrio gelatinilyticus</name>
    <dbReference type="NCBI Taxonomy" id="2893468"/>
    <lineage>
        <taxon>Bacteria</taxon>
        <taxon>Pseudomonadati</taxon>
        <taxon>Pseudomonadota</taxon>
        <taxon>Gammaproteobacteria</taxon>
        <taxon>Vibrionales</taxon>
        <taxon>Vibrionaceae</taxon>
        <taxon>Vibrio</taxon>
    </lineage>
</organism>
<feature type="disulfide bond" evidence="8">
    <location>
        <begin position="215"/>
        <end position="222"/>
    </location>
</feature>
<evidence type="ECO:0000256" key="7">
    <source>
        <dbReference type="ARBA" id="ARBA00023049"/>
    </source>
</evidence>
<keyword evidence="8" id="KW-1015">Disulfide bond</keyword>
<evidence type="ECO:0000256" key="4">
    <source>
        <dbReference type="ARBA" id="ARBA00022764"/>
    </source>
</evidence>
<evidence type="ECO:0000256" key="3">
    <source>
        <dbReference type="ARBA" id="ARBA00022729"/>
    </source>
</evidence>
<dbReference type="GO" id="GO:0006508">
    <property type="term" value="P:proteolysis"/>
    <property type="evidence" value="ECO:0007669"/>
    <property type="project" value="UniProtKB-KW"/>
</dbReference>
<comment type="caution">
    <text evidence="11">The sequence shown here is derived from an EMBL/GenBank/DDBJ whole genome shotgun (WGS) entry which is preliminary data.</text>
</comment>
<keyword evidence="1" id="KW-0645">Protease</keyword>
<evidence type="ECO:0000256" key="9">
    <source>
        <dbReference type="SAM" id="MobiDB-lite"/>
    </source>
</evidence>
<dbReference type="Pfam" id="PF03411">
    <property type="entry name" value="Peptidase_M74"/>
    <property type="match status" value="1"/>
</dbReference>
<evidence type="ECO:0000256" key="10">
    <source>
        <dbReference type="SAM" id="SignalP"/>
    </source>
</evidence>
<evidence type="ECO:0000256" key="5">
    <source>
        <dbReference type="ARBA" id="ARBA00022801"/>
    </source>
</evidence>
<feature type="signal peptide" evidence="10">
    <location>
        <begin position="1"/>
        <end position="20"/>
    </location>
</feature>
<dbReference type="SUPFAM" id="SSF55166">
    <property type="entry name" value="Hedgehog/DD-peptidase"/>
    <property type="match status" value="1"/>
</dbReference>
<keyword evidence="3 10" id="KW-0732">Signal</keyword>
<dbReference type="GO" id="GO:0030288">
    <property type="term" value="C:outer membrane-bounded periplasmic space"/>
    <property type="evidence" value="ECO:0007669"/>
    <property type="project" value="InterPro"/>
</dbReference>
<sequence>MSKHIFTLLFLLVYQSPMFAKSWEDIDTPVGQHSDSIGSYSNGCLSGGKALELTGPGYQVIRQQRKRYFGHETMIDYLTNLASRSEKLEIGQILVADIAMPRGGRFNSGHASHQTGLDADIWLRLPSKPLSKGELDSVSPYPVVDTETYQINDYWTEKHGLLLQTAASDDRVSRIFVHPVIKQKLCDSQWKERDWLQKIRPWWGHYYHFHVRLACPEGDSQCIAQAPPPAGEGCGAELASWKPELTKKQTKTVKTTPKKKRKPKIPPSRCIALLHE</sequence>
<feature type="region of interest" description="Disordered" evidence="9">
    <location>
        <begin position="245"/>
        <end position="267"/>
    </location>
</feature>
<evidence type="ECO:0000256" key="8">
    <source>
        <dbReference type="PIRSR" id="PIRSR018455-2"/>
    </source>
</evidence>
<evidence type="ECO:0000256" key="2">
    <source>
        <dbReference type="ARBA" id="ARBA00022723"/>
    </source>
</evidence>
<accession>A0A9X1W9W3</accession>
<dbReference type="InterPro" id="IPR005073">
    <property type="entry name" value="Peptidase_M74"/>
</dbReference>
<dbReference type="Gene3D" id="3.30.1380.10">
    <property type="match status" value="1"/>
</dbReference>
<dbReference type="EMBL" id="JAJNNZ010000003">
    <property type="protein sequence ID" value="MCJ2376396.1"/>
    <property type="molecule type" value="Genomic_DNA"/>
</dbReference>
<keyword evidence="2" id="KW-0479">Metal-binding</keyword>